<dbReference type="SUPFAM" id="SSF47413">
    <property type="entry name" value="lambda repressor-like DNA-binding domains"/>
    <property type="match status" value="1"/>
</dbReference>
<proteinExistence type="predicted"/>
<organism evidence="2 3">
    <name type="scientific">Roseivirga ehrenbergii (strain DSM 102268 / JCM 13514 / KCTC 12282 / NCIMB 14502 / KMM 6017)</name>
    <dbReference type="NCBI Taxonomy" id="279360"/>
    <lineage>
        <taxon>Bacteria</taxon>
        <taxon>Pseudomonadati</taxon>
        <taxon>Bacteroidota</taxon>
        <taxon>Cytophagia</taxon>
        <taxon>Cytophagales</taxon>
        <taxon>Roseivirgaceae</taxon>
        <taxon>Roseivirga</taxon>
    </lineage>
</organism>
<protein>
    <recommendedName>
        <fullName evidence="4">HTH cro/C1-type domain-containing protein</fullName>
    </recommendedName>
</protein>
<dbReference type="RefSeq" id="WP_062588191.1">
    <property type="nucleotide sequence ID" value="NZ_LQZQ01000002.1"/>
</dbReference>
<evidence type="ECO:0000313" key="3">
    <source>
        <dbReference type="Proteomes" id="UP000075583"/>
    </source>
</evidence>
<keyword evidence="1" id="KW-0175">Coiled coil</keyword>
<dbReference type="AlphaFoldDB" id="A0A150XRU1"/>
<keyword evidence="3" id="KW-1185">Reference proteome</keyword>
<accession>A0A150XRU1</accession>
<dbReference type="CDD" id="cd00093">
    <property type="entry name" value="HTH_XRE"/>
    <property type="match status" value="1"/>
</dbReference>
<evidence type="ECO:0008006" key="4">
    <source>
        <dbReference type="Google" id="ProtNLM"/>
    </source>
</evidence>
<comment type="caution">
    <text evidence="2">The sequence shown here is derived from an EMBL/GenBank/DDBJ whole genome shotgun (WGS) entry which is preliminary data.</text>
</comment>
<dbReference type="Gene3D" id="1.10.260.40">
    <property type="entry name" value="lambda repressor-like DNA-binding domains"/>
    <property type="match status" value="1"/>
</dbReference>
<sequence length="135" mass="15483">MQAYDNNILIMSVNDRLELLMRHFGLSVNSMAKKLNFSRTTVHNIVSENGRRTSPSHDFYSKLKESYENINLNWLITGEGEMLLDNETLLAADSAAEYKALKPKNTELQKVLNEIKKELQSVNQRIDKLERGQLG</sequence>
<dbReference type="EMBL" id="LQZQ01000002">
    <property type="protein sequence ID" value="KYG81355.1"/>
    <property type="molecule type" value="Genomic_DNA"/>
</dbReference>
<dbReference type="GO" id="GO:0003677">
    <property type="term" value="F:DNA binding"/>
    <property type="evidence" value="ECO:0007669"/>
    <property type="project" value="InterPro"/>
</dbReference>
<evidence type="ECO:0000313" key="2">
    <source>
        <dbReference type="EMBL" id="KYG81355.1"/>
    </source>
</evidence>
<dbReference type="InterPro" id="IPR001387">
    <property type="entry name" value="Cro/C1-type_HTH"/>
</dbReference>
<gene>
    <name evidence="2" type="ORF">MB14_12205</name>
</gene>
<dbReference type="InterPro" id="IPR010982">
    <property type="entry name" value="Lambda_DNA-bd_dom_sf"/>
</dbReference>
<reference evidence="2" key="1">
    <citation type="submission" date="2016-01" db="EMBL/GenBank/DDBJ databases">
        <title>Genome sequencing of Roseivirga ehrenbergii KMM 6017.</title>
        <authorList>
            <person name="Selvaratnam C."/>
            <person name="Thevarajoo S."/>
            <person name="Goh K.M."/>
            <person name="Ee R."/>
            <person name="Chan K.-G."/>
            <person name="Chong C.S."/>
        </authorList>
    </citation>
    <scope>NUCLEOTIDE SEQUENCE [LARGE SCALE GENOMIC DNA]</scope>
    <source>
        <strain evidence="2">KMM 6017</strain>
    </source>
</reference>
<name>A0A150XRU1_ROSEK</name>
<dbReference type="STRING" id="279360.MB14_12205"/>
<evidence type="ECO:0000256" key="1">
    <source>
        <dbReference type="SAM" id="Coils"/>
    </source>
</evidence>
<dbReference type="Proteomes" id="UP000075583">
    <property type="component" value="Unassembled WGS sequence"/>
</dbReference>
<dbReference type="OrthoDB" id="1034290at2"/>
<feature type="coiled-coil region" evidence="1">
    <location>
        <begin position="105"/>
        <end position="132"/>
    </location>
</feature>